<dbReference type="Pfam" id="PF00581">
    <property type="entry name" value="Rhodanese"/>
    <property type="match status" value="2"/>
</dbReference>
<dbReference type="PROSITE" id="PS50206">
    <property type="entry name" value="RHODANESE_3"/>
    <property type="match status" value="2"/>
</dbReference>
<evidence type="ECO:0000313" key="5">
    <source>
        <dbReference type="EMBL" id="ASM78140.1"/>
    </source>
</evidence>
<evidence type="ECO:0000313" key="6">
    <source>
        <dbReference type="Proteomes" id="UP000199729"/>
    </source>
</evidence>
<dbReference type="AlphaFoldDB" id="A0A221KH68"/>
<dbReference type="InterPro" id="IPR045078">
    <property type="entry name" value="TST/MPST-like"/>
</dbReference>
<keyword evidence="2" id="KW-0677">Repeat</keyword>
<dbReference type="PANTHER" id="PTHR11364:SF27">
    <property type="entry name" value="SULFURTRANSFERASE"/>
    <property type="match status" value="1"/>
</dbReference>
<dbReference type="SMART" id="SM00450">
    <property type="entry name" value="RHOD"/>
    <property type="match status" value="2"/>
</dbReference>
<keyword evidence="5" id="KW-0670">Pyruvate</keyword>
<dbReference type="CDD" id="cd01449">
    <property type="entry name" value="TST_Repeat_2"/>
    <property type="match status" value="1"/>
</dbReference>
<protein>
    <recommendedName>
        <fullName evidence="3">Sulfurtransferase</fullName>
    </recommendedName>
</protein>
<dbReference type="InterPro" id="IPR001763">
    <property type="entry name" value="Rhodanese-like_dom"/>
</dbReference>
<dbReference type="PROSITE" id="PS00683">
    <property type="entry name" value="RHODANESE_2"/>
    <property type="match status" value="1"/>
</dbReference>
<evidence type="ECO:0000259" key="4">
    <source>
        <dbReference type="PROSITE" id="PS50206"/>
    </source>
</evidence>
<gene>
    <name evidence="5" type="ORF">VITFI_CDS2362</name>
</gene>
<dbReference type="Proteomes" id="UP000199729">
    <property type="component" value="Chromosome"/>
</dbReference>
<dbReference type="KEGG" id="vff:VITFI_CDS2362"/>
<dbReference type="InterPro" id="IPR001307">
    <property type="entry name" value="Thiosulphate_STrfase_CS"/>
</dbReference>
<feature type="domain" description="Rhodanese" evidence="4">
    <location>
        <begin position="23"/>
        <end position="146"/>
    </location>
</feature>
<dbReference type="CDD" id="cd01448">
    <property type="entry name" value="TST_Repeat_1"/>
    <property type="match status" value="1"/>
</dbReference>
<dbReference type="InterPro" id="IPR036873">
    <property type="entry name" value="Rhodanese-like_dom_sf"/>
</dbReference>
<dbReference type="Gene3D" id="3.40.250.10">
    <property type="entry name" value="Rhodanese-like domain"/>
    <property type="match status" value="2"/>
</dbReference>
<keyword evidence="1 3" id="KW-0808">Transferase</keyword>
<keyword evidence="6" id="KW-1185">Reference proteome</keyword>
<feature type="domain" description="Rhodanese" evidence="4">
    <location>
        <begin position="175"/>
        <end position="286"/>
    </location>
</feature>
<organism evidence="5 6">
    <name type="scientific">Vitreoscilla filiformis</name>
    <dbReference type="NCBI Taxonomy" id="63"/>
    <lineage>
        <taxon>Bacteria</taxon>
        <taxon>Pseudomonadati</taxon>
        <taxon>Pseudomonadota</taxon>
        <taxon>Betaproteobacteria</taxon>
        <taxon>Neisseriales</taxon>
        <taxon>Neisseriaceae</taxon>
        <taxon>Vitreoscilla</taxon>
    </lineage>
</organism>
<name>A0A221KH68_VITFI</name>
<dbReference type="EMBL" id="CP022423">
    <property type="protein sequence ID" value="ASM78140.1"/>
    <property type="molecule type" value="Genomic_DNA"/>
</dbReference>
<dbReference type="PANTHER" id="PTHR11364">
    <property type="entry name" value="THIOSULFATE SULFERTANSFERASE"/>
    <property type="match status" value="1"/>
</dbReference>
<dbReference type="SUPFAM" id="SSF52821">
    <property type="entry name" value="Rhodanese/Cell cycle control phosphatase"/>
    <property type="match status" value="2"/>
</dbReference>
<sequence length="288" mass="30333">MNRSAMLPSTLIRADALQTLLANGLQPVILDCSFDLMDTQAGARAYAQRHLPGALYADLERALSGPKSPRGSIEGGRHPLPTREAFAAQAGAWGITPTTPVVVYDAQGGMYAARAWWLLRWMGHRTVAVLDGGLPAWQTAGGPVTDVVETPCPAAPYPLGERTQPTLSADALLASLGQVTVVDARAPERFRGDSEPLDSRAGHIPGAHNRFFKDNLGADGCFLAPDALRTRFASLGVVPALIVHQCGSGVTACHNLLAMEHAGLGGASLYPGSWSEWSADPSRPVAQG</sequence>
<accession>A0A221KH68</accession>
<dbReference type="GO" id="GO:0004792">
    <property type="term" value="F:thiosulfate-cyanide sulfurtransferase activity"/>
    <property type="evidence" value="ECO:0007669"/>
    <property type="project" value="InterPro"/>
</dbReference>
<evidence type="ECO:0000256" key="3">
    <source>
        <dbReference type="RuleBase" id="RU000507"/>
    </source>
</evidence>
<evidence type="ECO:0000256" key="1">
    <source>
        <dbReference type="ARBA" id="ARBA00022679"/>
    </source>
</evidence>
<proteinExistence type="predicted"/>
<reference evidence="5 6" key="1">
    <citation type="submission" date="2017-07" db="EMBL/GenBank/DDBJ databases">
        <title>Complete Genome Sequence of the cosmetic ferment Vitreoscilla filiformis (ATCC15551).</title>
        <authorList>
            <person name="Contreras S."/>
            <person name="Sagory-Zalkind P."/>
            <person name="Blanquart H."/>
            <person name="Iltis A."/>
            <person name="Morand S.C."/>
        </authorList>
    </citation>
    <scope>NUCLEOTIDE SEQUENCE [LARGE SCALE GENOMIC DNA]</scope>
    <source>
        <strain evidence="5 6">ATCC 15551</strain>
    </source>
</reference>
<evidence type="ECO:0000256" key="2">
    <source>
        <dbReference type="ARBA" id="ARBA00022737"/>
    </source>
</evidence>